<evidence type="ECO:0000256" key="4">
    <source>
        <dbReference type="ARBA" id="ARBA00023157"/>
    </source>
</evidence>
<evidence type="ECO:0000256" key="2">
    <source>
        <dbReference type="ARBA" id="ARBA00022448"/>
    </source>
</evidence>
<dbReference type="CDD" id="cd02947">
    <property type="entry name" value="TRX_family"/>
    <property type="match status" value="1"/>
</dbReference>
<dbReference type="PROSITE" id="PS51352">
    <property type="entry name" value="THIOREDOXIN_2"/>
    <property type="match status" value="1"/>
</dbReference>
<name>A0ABS3JFY8_9BACT</name>
<reference evidence="9 10" key="1">
    <citation type="submission" date="2021-03" db="EMBL/GenBank/DDBJ databases">
        <title>Fibrella sp. HMF5405 genome sequencing and assembly.</title>
        <authorList>
            <person name="Kang H."/>
            <person name="Kim H."/>
            <person name="Bae S."/>
            <person name="Joh K."/>
        </authorList>
    </citation>
    <scope>NUCLEOTIDE SEQUENCE [LARGE SCALE GENOMIC DNA]</scope>
    <source>
        <strain evidence="9 10">HMF5405</strain>
    </source>
</reference>
<dbReference type="InterPro" id="IPR036249">
    <property type="entry name" value="Thioredoxin-like_sf"/>
</dbReference>
<dbReference type="PROSITE" id="PS00194">
    <property type="entry name" value="THIOREDOXIN_1"/>
    <property type="match status" value="1"/>
</dbReference>
<dbReference type="PRINTS" id="PR00421">
    <property type="entry name" value="THIOREDOXIN"/>
</dbReference>
<proteinExistence type="inferred from homology"/>
<keyword evidence="4" id="KW-1015">Disulfide bond</keyword>
<keyword evidence="5" id="KW-0676">Redox-active center</keyword>
<evidence type="ECO:0000313" key="9">
    <source>
        <dbReference type="EMBL" id="MBO0948926.1"/>
    </source>
</evidence>
<feature type="domain" description="Thioredoxin" evidence="8">
    <location>
        <begin position="1"/>
        <end position="104"/>
    </location>
</feature>
<dbReference type="InterPro" id="IPR005746">
    <property type="entry name" value="Thioredoxin"/>
</dbReference>
<accession>A0ABS3JFY8</accession>
<dbReference type="PIRSF" id="PIRSF000077">
    <property type="entry name" value="Thioredoxin"/>
    <property type="match status" value="1"/>
</dbReference>
<evidence type="ECO:0000256" key="5">
    <source>
        <dbReference type="ARBA" id="ARBA00023284"/>
    </source>
</evidence>
<protein>
    <recommendedName>
        <fullName evidence="6 7">Thioredoxin</fullName>
    </recommendedName>
</protein>
<dbReference type="PANTHER" id="PTHR45663">
    <property type="entry name" value="GEO12009P1"/>
    <property type="match status" value="1"/>
</dbReference>
<dbReference type="PANTHER" id="PTHR45663:SF11">
    <property type="entry name" value="GEO12009P1"/>
    <property type="match status" value="1"/>
</dbReference>
<dbReference type="Proteomes" id="UP000664628">
    <property type="component" value="Unassembled WGS sequence"/>
</dbReference>
<evidence type="ECO:0000313" key="10">
    <source>
        <dbReference type="Proteomes" id="UP000664628"/>
    </source>
</evidence>
<dbReference type="Gene3D" id="3.40.30.10">
    <property type="entry name" value="Glutaredoxin"/>
    <property type="match status" value="1"/>
</dbReference>
<sequence length="104" mass="11515">MNKSNQQLPFADLIKSGEPVLVEFFATWCAPCKALAPTLKHLGDRTGDKLKIVKVDIDRSRAAATKFQIQSVPTMILFKDGKVVWRITGVQSIGKLEASVKPYL</sequence>
<dbReference type="SUPFAM" id="SSF52833">
    <property type="entry name" value="Thioredoxin-like"/>
    <property type="match status" value="1"/>
</dbReference>
<evidence type="ECO:0000256" key="6">
    <source>
        <dbReference type="NCBIfam" id="TIGR01068"/>
    </source>
</evidence>
<keyword evidence="3" id="KW-0249">Electron transport</keyword>
<dbReference type="RefSeq" id="WP_207328869.1">
    <property type="nucleotide sequence ID" value="NZ_JAFMYW010000002.1"/>
</dbReference>
<evidence type="ECO:0000256" key="3">
    <source>
        <dbReference type="ARBA" id="ARBA00022982"/>
    </source>
</evidence>
<gene>
    <name evidence="9" type="primary">trxA</name>
    <name evidence="9" type="ORF">J2I46_10060</name>
</gene>
<dbReference type="Pfam" id="PF00085">
    <property type="entry name" value="Thioredoxin"/>
    <property type="match status" value="1"/>
</dbReference>
<evidence type="ECO:0000259" key="8">
    <source>
        <dbReference type="PROSITE" id="PS51352"/>
    </source>
</evidence>
<dbReference type="NCBIfam" id="TIGR01068">
    <property type="entry name" value="thioredoxin"/>
    <property type="match status" value="1"/>
</dbReference>
<evidence type="ECO:0000256" key="7">
    <source>
        <dbReference type="PIRNR" id="PIRNR000077"/>
    </source>
</evidence>
<keyword evidence="2" id="KW-0813">Transport</keyword>
<comment type="caution">
    <text evidence="9">The sequence shown here is derived from an EMBL/GenBank/DDBJ whole genome shotgun (WGS) entry which is preliminary data.</text>
</comment>
<dbReference type="InterPro" id="IPR017937">
    <property type="entry name" value="Thioredoxin_CS"/>
</dbReference>
<evidence type="ECO:0000256" key="1">
    <source>
        <dbReference type="ARBA" id="ARBA00008987"/>
    </source>
</evidence>
<comment type="similarity">
    <text evidence="1 7">Belongs to the thioredoxin family.</text>
</comment>
<organism evidence="9 10">
    <name type="scientific">Fibrella forsythiae</name>
    <dbReference type="NCBI Taxonomy" id="2817061"/>
    <lineage>
        <taxon>Bacteria</taxon>
        <taxon>Pseudomonadati</taxon>
        <taxon>Bacteroidota</taxon>
        <taxon>Cytophagia</taxon>
        <taxon>Cytophagales</taxon>
        <taxon>Spirosomataceae</taxon>
        <taxon>Fibrella</taxon>
    </lineage>
</organism>
<dbReference type="InterPro" id="IPR013766">
    <property type="entry name" value="Thioredoxin_domain"/>
</dbReference>
<dbReference type="EMBL" id="JAFMYW010000002">
    <property type="protein sequence ID" value="MBO0948926.1"/>
    <property type="molecule type" value="Genomic_DNA"/>
</dbReference>
<keyword evidence="10" id="KW-1185">Reference proteome</keyword>